<sequence length="347" mass="38573">MTSNKHEGLFVRSWYQKSFWLYLLFPLAIMYWLLSAVRRLLYRVGILRSYRAPVPVVIVGNITVGGTGKTPLVIALCKALQDAGMSPGVVSRGYGGSAPSYPHRVTINDRHEHCGDEPLLIAEQSNVPVVVDANRESAIRCLLANNTCDVIIADDGLQHYALQRDLEIAVVDGSRNFGNRWLLPVGPLRESVSRLKRVDFIVGNGPGLALPQSKKHHLMGLRPTNFTSLIDGKIVAFDKWLLPKRVHAVAGIGNPDRFFHTLKIGGFDPIEHSFPDHHHFTESDLIFSDEFPVVMTAKDAVKARALNKVTDCWYLSIEATVDNDFFPVITQQIKTCARSHLNATGES</sequence>
<feature type="binding site" evidence="13">
    <location>
        <begin position="63"/>
        <end position="70"/>
    </location>
    <ligand>
        <name>ATP</name>
        <dbReference type="ChEBI" id="CHEBI:30616"/>
    </ligand>
</feature>
<evidence type="ECO:0000256" key="14">
    <source>
        <dbReference type="SAM" id="Phobius"/>
    </source>
</evidence>
<feature type="transmembrane region" description="Helical" evidence="14">
    <location>
        <begin position="20"/>
        <end position="41"/>
    </location>
</feature>
<dbReference type="EMBL" id="AAVT01000015">
    <property type="protein sequence ID" value="EAW29772.1"/>
    <property type="molecule type" value="Genomic_DNA"/>
</dbReference>
<keyword evidence="14" id="KW-1133">Transmembrane helix</keyword>
<evidence type="ECO:0000256" key="7">
    <source>
        <dbReference type="ARBA" id="ARBA00022679"/>
    </source>
</evidence>
<dbReference type="PANTHER" id="PTHR42724">
    <property type="entry name" value="TETRAACYLDISACCHARIDE 4'-KINASE"/>
    <property type="match status" value="1"/>
</dbReference>
<dbReference type="GO" id="GO:0009245">
    <property type="term" value="P:lipid A biosynthetic process"/>
    <property type="evidence" value="ECO:0007669"/>
    <property type="project" value="UniProtKB-UniRule"/>
</dbReference>
<keyword evidence="14" id="KW-0472">Membrane</keyword>
<evidence type="ECO:0000313" key="15">
    <source>
        <dbReference type="EMBL" id="EAW29772.1"/>
    </source>
</evidence>
<evidence type="ECO:0000256" key="10">
    <source>
        <dbReference type="ARBA" id="ARBA00022840"/>
    </source>
</evidence>
<dbReference type="STRING" id="247633.GP2143_06983"/>
<dbReference type="Proteomes" id="UP000004931">
    <property type="component" value="Unassembled WGS sequence"/>
</dbReference>
<organism evidence="15 16">
    <name type="scientific">marine gamma proteobacterium HTCC2143</name>
    <dbReference type="NCBI Taxonomy" id="247633"/>
    <lineage>
        <taxon>Bacteria</taxon>
        <taxon>Pseudomonadati</taxon>
        <taxon>Pseudomonadota</taxon>
        <taxon>Gammaproteobacteria</taxon>
        <taxon>Cellvibrionales</taxon>
        <taxon>Spongiibacteraceae</taxon>
        <taxon>BD1-7 clade</taxon>
    </lineage>
</organism>
<evidence type="ECO:0000256" key="13">
    <source>
        <dbReference type="HAMAP-Rule" id="MF_00409"/>
    </source>
</evidence>
<keyword evidence="8 13" id="KW-0547">Nucleotide-binding</keyword>
<dbReference type="GO" id="GO:0005886">
    <property type="term" value="C:plasma membrane"/>
    <property type="evidence" value="ECO:0007669"/>
    <property type="project" value="TreeGrafter"/>
</dbReference>
<dbReference type="PANTHER" id="PTHR42724:SF1">
    <property type="entry name" value="TETRAACYLDISACCHARIDE 4'-KINASE, MITOCHONDRIAL-RELATED"/>
    <property type="match status" value="1"/>
</dbReference>
<dbReference type="HAMAP" id="MF_00409">
    <property type="entry name" value="LpxK"/>
    <property type="match status" value="1"/>
</dbReference>
<dbReference type="EC" id="2.7.1.130" evidence="3 13"/>
<dbReference type="InterPro" id="IPR027417">
    <property type="entry name" value="P-loop_NTPase"/>
</dbReference>
<protein>
    <recommendedName>
        <fullName evidence="4 13">Tetraacyldisaccharide 4'-kinase</fullName>
        <ecNumber evidence="3 13">2.7.1.130</ecNumber>
    </recommendedName>
    <alternativeName>
        <fullName evidence="12 13">Lipid A 4'-kinase</fullName>
    </alternativeName>
</protein>
<comment type="catalytic activity">
    <reaction evidence="13">
        <text>a lipid A disaccharide + ATP = a lipid IVA + ADP + H(+)</text>
        <dbReference type="Rhea" id="RHEA:67840"/>
        <dbReference type="ChEBI" id="CHEBI:15378"/>
        <dbReference type="ChEBI" id="CHEBI:30616"/>
        <dbReference type="ChEBI" id="CHEBI:176343"/>
        <dbReference type="ChEBI" id="CHEBI:176425"/>
        <dbReference type="ChEBI" id="CHEBI:456216"/>
        <dbReference type="EC" id="2.7.1.130"/>
    </reaction>
</comment>
<comment type="similarity">
    <text evidence="13">Belongs to the LpxK family.</text>
</comment>
<keyword evidence="10 13" id="KW-0067">ATP-binding</keyword>
<keyword evidence="11 13" id="KW-0443">Lipid metabolism</keyword>
<name>A0YHA3_9GAMM</name>
<keyword evidence="16" id="KW-1185">Reference proteome</keyword>
<reference evidence="15 16" key="1">
    <citation type="journal article" date="2010" name="J. Bacteriol.">
        <title>Genome sequence of the oligotrophic marine Gammaproteobacterium HTCC2143, isolated from the Oregon Coast.</title>
        <authorList>
            <person name="Oh H.M."/>
            <person name="Kang I."/>
            <person name="Ferriera S."/>
            <person name="Giovannoni S.J."/>
            <person name="Cho J.C."/>
        </authorList>
    </citation>
    <scope>NUCLEOTIDE SEQUENCE [LARGE SCALE GENOMIC DNA]</scope>
    <source>
        <strain evidence="15 16">HTCC2143</strain>
    </source>
</reference>
<dbReference type="GO" id="GO:0009244">
    <property type="term" value="P:lipopolysaccharide core region biosynthetic process"/>
    <property type="evidence" value="ECO:0007669"/>
    <property type="project" value="TreeGrafter"/>
</dbReference>
<evidence type="ECO:0000256" key="4">
    <source>
        <dbReference type="ARBA" id="ARBA00016436"/>
    </source>
</evidence>
<keyword evidence="5 13" id="KW-0444">Lipid biosynthesis</keyword>
<dbReference type="SUPFAM" id="SSF52540">
    <property type="entry name" value="P-loop containing nucleoside triphosphate hydrolases"/>
    <property type="match status" value="1"/>
</dbReference>
<dbReference type="GO" id="GO:0005524">
    <property type="term" value="F:ATP binding"/>
    <property type="evidence" value="ECO:0007669"/>
    <property type="project" value="UniProtKB-UniRule"/>
</dbReference>
<keyword evidence="14" id="KW-0812">Transmembrane</keyword>
<comment type="pathway">
    <text evidence="2 13">Glycolipid biosynthesis; lipid IV(A) biosynthesis; lipid IV(A) from (3R)-3-hydroxytetradecanoyl-[acyl-carrier-protein] and UDP-N-acetyl-alpha-D-glucosamine: step 6/6.</text>
</comment>
<dbReference type="OrthoDB" id="9766423at2"/>
<dbReference type="AlphaFoldDB" id="A0YHA3"/>
<dbReference type="InterPro" id="IPR003758">
    <property type="entry name" value="LpxK"/>
</dbReference>
<dbReference type="GO" id="GO:0009029">
    <property type="term" value="F:lipid-A 4'-kinase activity"/>
    <property type="evidence" value="ECO:0007669"/>
    <property type="project" value="UniProtKB-UniRule"/>
</dbReference>
<accession>A0YHA3</accession>
<dbReference type="eggNOG" id="COG1663">
    <property type="taxonomic scope" value="Bacteria"/>
</dbReference>
<dbReference type="Pfam" id="PF02606">
    <property type="entry name" value="LpxK"/>
    <property type="match status" value="1"/>
</dbReference>
<evidence type="ECO:0000256" key="5">
    <source>
        <dbReference type="ARBA" id="ARBA00022516"/>
    </source>
</evidence>
<comment type="function">
    <text evidence="1 13">Transfers the gamma-phosphate of ATP to the 4'-position of a tetraacyldisaccharide 1-phosphate intermediate (termed DS-1-P) to form tetraacyldisaccharide 1,4'-bis-phosphate (lipid IVA).</text>
</comment>
<evidence type="ECO:0000256" key="12">
    <source>
        <dbReference type="ARBA" id="ARBA00029757"/>
    </source>
</evidence>
<dbReference type="NCBIfam" id="TIGR00682">
    <property type="entry name" value="lpxK"/>
    <property type="match status" value="1"/>
</dbReference>
<evidence type="ECO:0000256" key="6">
    <source>
        <dbReference type="ARBA" id="ARBA00022556"/>
    </source>
</evidence>
<evidence type="ECO:0000256" key="11">
    <source>
        <dbReference type="ARBA" id="ARBA00023098"/>
    </source>
</evidence>
<evidence type="ECO:0000256" key="9">
    <source>
        <dbReference type="ARBA" id="ARBA00022777"/>
    </source>
</evidence>
<gene>
    <name evidence="13" type="primary">lpxK</name>
    <name evidence="15" type="ORF">GP2143_06983</name>
</gene>
<dbReference type="UniPathway" id="UPA00359">
    <property type="reaction ID" value="UER00482"/>
</dbReference>
<evidence type="ECO:0000256" key="3">
    <source>
        <dbReference type="ARBA" id="ARBA00012071"/>
    </source>
</evidence>
<evidence type="ECO:0000256" key="1">
    <source>
        <dbReference type="ARBA" id="ARBA00002274"/>
    </source>
</evidence>
<evidence type="ECO:0000256" key="8">
    <source>
        <dbReference type="ARBA" id="ARBA00022741"/>
    </source>
</evidence>
<comment type="caution">
    <text evidence="15">The sequence shown here is derived from an EMBL/GenBank/DDBJ whole genome shotgun (WGS) entry which is preliminary data.</text>
</comment>
<keyword evidence="9 13" id="KW-0418">Kinase</keyword>
<evidence type="ECO:0000256" key="2">
    <source>
        <dbReference type="ARBA" id="ARBA00004870"/>
    </source>
</evidence>
<evidence type="ECO:0000313" key="16">
    <source>
        <dbReference type="Proteomes" id="UP000004931"/>
    </source>
</evidence>
<keyword evidence="7 13" id="KW-0808">Transferase</keyword>
<proteinExistence type="inferred from homology"/>
<keyword evidence="6 13" id="KW-0441">Lipid A biosynthesis</keyword>